<feature type="domain" description="Biopterin-dependent aromatic amino acid hydroxylase family profile" evidence="9">
    <location>
        <begin position="145"/>
        <end position="226"/>
    </location>
</feature>
<dbReference type="GO" id="GO:0001666">
    <property type="term" value="P:response to hypoxia"/>
    <property type="evidence" value="ECO:0007669"/>
    <property type="project" value="TreeGrafter"/>
</dbReference>
<evidence type="ECO:0000256" key="5">
    <source>
        <dbReference type="ARBA" id="ARBA00023004"/>
    </source>
</evidence>
<comment type="cofactor">
    <cofactor evidence="1 7">
        <name>Fe(2+)</name>
        <dbReference type="ChEBI" id="CHEBI:29033"/>
    </cofactor>
</comment>
<feature type="binding site" evidence="7">
    <location>
        <position position="275"/>
    </location>
    <ligand>
        <name>Fe cation</name>
        <dbReference type="ChEBI" id="CHEBI:24875"/>
    </ligand>
</feature>
<dbReference type="AlphaFoldDB" id="A0A4W2IDH5"/>
<evidence type="ECO:0000256" key="3">
    <source>
        <dbReference type="ARBA" id="ARBA00022723"/>
    </source>
</evidence>
<dbReference type="Pfam" id="PF12549">
    <property type="entry name" value="TOH_N"/>
    <property type="match status" value="2"/>
</dbReference>
<protein>
    <submittedName>
        <fullName evidence="10">Tyrosine hydroxylase</fullName>
    </submittedName>
</protein>
<feature type="domain" description="Biopterin-dependent aromatic amino acid hydroxylase family profile" evidence="9">
    <location>
        <begin position="227"/>
        <end position="397"/>
    </location>
</feature>
<feature type="binding site" evidence="7">
    <location>
        <position position="230"/>
    </location>
    <ligand>
        <name>Fe cation</name>
        <dbReference type="ChEBI" id="CHEBI:24875"/>
    </ligand>
</feature>
<dbReference type="InterPro" id="IPR036329">
    <property type="entry name" value="Aro-AA_hydroxylase_C_sf"/>
</dbReference>
<dbReference type="InterPro" id="IPR036951">
    <property type="entry name" value="ArAA_hydroxylase_sf"/>
</dbReference>
<reference evidence="10 11" key="1">
    <citation type="submission" date="2018-11" db="EMBL/GenBank/DDBJ databases">
        <title>Haplotype-resolved cattle genomes.</title>
        <authorList>
            <person name="Low W.Y."/>
            <person name="Tearle R."/>
            <person name="Bickhart D.M."/>
            <person name="Rosen B.D."/>
            <person name="Koren S."/>
            <person name="Rhie A."/>
            <person name="Hiendleder S."/>
            <person name="Phillippy A.M."/>
            <person name="Smith T.P.L."/>
            <person name="Williams J.L."/>
        </authorList>
    </citation>
    <scope>NUCLEOTIDE SEQUENCE [LARGE SCALE GENOMIC DNA]</scope>
</reference>
<keyword evidence="5 7" id="KW-0408">Iron</keyword>
<comment type="similarity">
    <text evidence="2">Belongs to the biopterin-dependent aromatic amino acid hydroxylase family.</text>
</comment>
<dbReference type="PANTHER" id="PTHR11473">
    <property type="entry name" value="AROMATIC AMINO ACID HYDROXYLASE"/>
    <property type="match status" value="1"/>
</dbReference>
<dbReference type="Pfam" id="PF21417">
    <property type="entry name" value="TH_ACT"/>
    <property type="match status" value="1"/>
</dbReference>
<proteinExistence type="inferred from homology"/>
<sequence>MPTPNAASPQAKGFRRAVSELDAKQAEAIMSPRFVGRRQSLIQDARKEREKAEAAASSSESAEAGSLVERDGKAVLTLLFALRPTKPPALTRAIKVFETFEAHLHHLETRPAQPLRAGSPPLECFVRCEVPGPVVPALLSALRRVAEDVRAAGESKVLWFPRKVSELDKCHHLVTKFDPDLDLDHPGFSDQAYRQRRKLIAEIAFQYKQGDPIPHVEYTAEETATWDCCHELLGHVPMLADRTFAQFSQDIGLASLGVSDEEIEKLSTLYWFTVEFGLCKQNGEVKAYGAGLLSSYGELLHSLSEEPEIRAFDPDAAAVQPYQDQTYQPVYFVSESFSDAKDKLRSYASRIQRPFSVKFDPYTLAIDVLDSPHAIRRALDGVQDEMQALAHALNAIS</sequence>
<dbReference type="GO" id="GO:0007507">
    <property type="term" value="P:heart development"/>
    <property type="evidence" value="ECO:0007669"/>
    <property type="project" value="TreeGrafter"/>
</dbReference>
<dbReference type="GO" id="GO:0045471">
    <property type="term" value="P:response to ethanol"/>
    <property type="evidence" value="ECO:0007669"/>
    <property type="project" value="TreeGrafter"/>
</dbReference>
<evidence type="ECO:0000256" key="1">
    <source>
        <dbReference type="ARBA" id="ARBA00001954"/>
    </source>
</evidence>
<dbReference type="Gene3D" id="3.30.70.260">
    <property type="match status" value="1"/>
</dbReference>
<organism evidence="10 11">
    <name type="scientific">Bos indicus x Bos taurus</name>
    <name type="common">Hybrid cattle</name>
    <dbReference type="NCBI Taxonomy" id="30522"/>
    <lineage>
        <taxon>Eukaryota</taxon>
        <taxon>Metazoa</taxon>
        <taxon>Chordata</taxon>
        <taxon>Craniata</taxon>
        <taxon>Vertebrata</taxon>
        <taxon>Euteleostomi</taxon>
        <taxon>Mammalia</taxon>
        <taxon>Eutheria</taxon>
        <taxon>Laurasiatheria</taxon>
        <taxon>Artiodactyla</taxon>
        <taxon>Ruminantia</taxon>
        <taxon>Pecora</taxon>
        <taxon>Bovidae</taxon>
        <taxon>Bovinae</taxon>
        <taxon>Bos</taxon>
    </lineage>
</organism>
<dbReference type="PANTHER" id="PTHR11473:SF18">
    <property type="entry name" value="TYROSINE 3-MONOOXYGENASE"/>
    <property type="match status" value="1"/>
</dbReference>
<keyword evidence="3 7" id="KW-0479">Metal-binding</keyword>
<gene>
    <name evidence="10" type="primary">TH</name>
</gene>
<dbReference type="GO" id="GO:0004511">
    <property type="term" value="F:tyrosine 3-monooxygenase activity"/>
    <property type="evidence" value="ECO:0007669"/>
    <property type="project" value="InterPro"/>
</dbReference>
<dbReference type="InterPro" id="IPR045865">
    <property type="entry name" value="ACT-like_dom_sf"/>
</dbReference>
<dbReference type="InterPro" id="IPR021164">
    <property type="entry name" value="Tyrosine_hydroxylase_CS"/>
</dbReference>
<dbReference type="GO" id="GO:0005506">
    <property type="term" value="F:iron ion binding"/>
    <property type="evidence" value="ECO:0007669"/>
    <property type="project" value="InterPro"/>
</dbReference>
<dbReference type="GO" id="GO:0043204">
    <property type="term" value="C:perikaryon"/>
    <property type="evidence" value="ECO:0007669"/>
    <property type="project" value="TreeGrafter"/>
</dbReference>
<evidence type="ECO:0000313" key="11">
    <source>
        <dbReference type="Proteomes" id="UP000429181"/>
    </source>
</evidence>
<dbReference type="GO" id="GO:0030424">
    <property type="term" value="C:axon"/>
    <property type="evidence" value="ECO:0007669"/>
    <property type="project" value="TreeGrafter"/>
</dbReference>
<evidence type="ECO:0000256" key="4">
    <source>
        <dbReference type="ARBA" id="ARBA00023002"/>
    </source>
</evidence>
<evidence type="ECO:0000256" key="2">
    <source>
        <dbReference type="ARBA" id="ARBA00009712"/>
    </source>
</evidence>
<reference evidence="10" key="2">
    <citation type="submission" date="2025-08" db="UniProtKB">
        <authorList>
            <consortium name="Ensembl"/>
        </authorList>
    </citation>
    <scope>IDENTIFICATION</scope>
</reference>
<dbReference type="GeneTree" id="ENSGT00950000182885"/>
<feature type="compositionally biased region" description="Basic and acidic residues" evidence="8">
    <location>
        <begin position="44"/>
        <end position="53"/>
    </location>
</feature>
<dbReference type="FunFam" id="3.30.70.260:FF:000024">
    <property type="entry name" value="Tyrosine 3-monooxygenase"/>
    <property type="match status" value="1"/>
</dbReference>
<feature type="binding site" evidence="7">
    <location>
        <position position="235"/>
    </location>
    <ligand>
        <name>Fe cation</name>
        <dbReference type="ChEBI" id="CHEBI:24875"/>
    </ligand>
</feature>
<dbReference type="PROSITE" id="PS51410">
    <property type="entry name" value="BH4_AAA_HYDROXYL_2"/>
    <property type="match status" value="2"/>
</dbReference>
<evidence type="ECO:0000259" key="9">
    <source>
        <dbReference type="PROSITE" id="PS51410"/>
    </source>
</evidence>
<dbReference type="Proteomes" id="UP000429181">
    <property type="component" value="Chromosome 29"/>
</dbReference>
<accession>A0A4W2IDH5</accession>
<feature type="region of interest" description="Disordered" evidence="8">
    <location>
        <begin position="40"/>
        <end position="66"/>
    </location>
</feature>
<dbReference type="SUPFAM" id="SSF56534">
    <property type="entry name" value="Aromatic aminoacid monoxygenases, catalytic and oligomerization domains"/>
    <property type="match status" value="1"/>
</dbReference>
<dbReference type="InterPro" id="IPR019774">
    <property type="entry name" value="Aromatic-AA_hydroxylase_C"/>
</dbReference>
<dbReference type="Pfam" id="PF00351">
    <property type="entry name" value="Biopterin_H"/>
    <property type="match status" value="2"/>
</dbReference>
<feature type="compositionally biased region" description="Low complexity" evidence="8">
    <location>
        <begin position="54"/>
        <end position="64"/>
    </location>
</feature>
<name>A0A4W2IDH5_BOBOX</name>
<dbReference type="GO" id="GO:0005737">
    <property type="term" value="C:cytoplasm"/>
    <property type="evidence" value="ECO:0007669"/>
    <property type="project" value="TreeGrafter"/>
</dbReference>
<dbReference type="InterPro" id="IPR049321">
    <property type="entry name" value="TH_ACT"/>
</dbReference>
<evidence type="ECO:0000256" key="7">
    <source>
        <dbReference type="PIRSR" id="PIRSR601273-2"/>
    </source>
</evidence>
<dbReference type="GO" id="GO:0006585">
    <property type="term" value="P:dopamine biosynthetic process from tyrosine"/>
    <property type="evidence" value="ECO:0007669"/>
    <property type="project" value="TreeGrafter"/>
</dbReference>
<evidence type="ECO:0000256" key="6">
    <source>
        <dbReference type="ARBA" id="ARBA00023033"/>
    </source>
</evidence>
<evidence type="ECO:0000313" key="10">
    <source>
        <dbReference type="Ensembl" id="ENSBIXP00005042076.1"/>
    </source>
</evidence>
<keyword evidence="4" id="KW-0560">Oxidoreductase</keyword>
<dbReference type="Gene3D" id="1.10.800.10">
    <property type="entry name" value="Aromatic amino acid hydroxylase"/>
    <property type="match status" value="2"/>
</dbReference>
<keyword evidence="6" id="KW-0503">Monooxygenase</keyword>
<dbReference type="SUPFAM" id="SSF55021">
    <property type="entry name" value="ACT-like"/>
    <property type="match status" value="1"/>
</dbReference>
<dbReference type="Ensembl" id="ENSBIXT00005051385.1">
    <property type="protein sequence ID" value="ENSBIXP00005042076.1"/>
    <property type="gene ID" value="ENSBIXG00005025424.1"/>
</dbReference>
<dbReference type="InterPro" id="IPR001273">
    <property type="entry name" value="ArAA_hydroxylase"/>
</dbReference>
<evidence type="ECO:0000256" key="8">
    <source>
        <dbReference type="SAM" id="MobiDB-lite"/>
    </source>
</evidence>